<dbReference type="GO" id="GO:0009653">
    <property type="term" value="P:anatomical structure morphogenesis"/>
    <property type="evidence" value="ECO:0007669"/>
    <property type="project" value="UniProtKB-ARBA"/>
</dbReference>
<name>A0A4S4D317_CAMSN</name>
<dbReference type="InterPro" id="IPR036749">
    <property type="entry name" value="Expansin_CBD_sf"/>
</dbReference>
<comment type="caution">
    <text evidence="4">The sequence shown here is derived from an EMBL/GenBank/DDBJ whole genome shotgun (WGS) entry which is preliminary data.</text>
</comment>
<dbReference type="InterPro" id="IPR007112">
    <property type="entry name" value="Expansin/allergen_DPBB_dom"/>
</dbReference>
<dbReference type="InterPro" id="IPR036908">
    <property type="entry name" value="RlpA-like_sf"/>
</dbReference>
<dbReference type="EMBL" id="SDRB02012791">
    <property type="protein sequence ID" value="THF96672.1"/>
    <property type="molecule type" value="Genomic_DNA"/>
</dbReference>
<dbReference type="InterPro" id="IPR035979">
    <property type="entry name" value="RBD_domain_sf"/>
</dbReference>
<evidence type="ECO:0000313" key="4">
    <source>
        <dbReference type="EMBL" id="THF96672.1"/>
    </source>
</evidence>
<evidence type="ECO:0000259" key="2">
    <source>
        <dbReference type="PROSITE" id="PS50842"/>
    </source>
</evidence>
<dbReference type="AlphaFoldDB" id="A0A4S4D317"/>
<dbReference type="InterPro" id="IPR007117">
    <property type="entry name" value="Expansin_CBD"/>
</dbReference>
<organism evidence="4 5">
    <name type="scientific">Camellia sinensis var. sinensis</name>
    <name type="common">China tea</name>
    <dbReference type="NCBI Taxonomy" id="542762"/>
    <lineage>
        <taxon>Eukaryota</taxon>
        <taxon>Viridiplantae</taxon>
        <taxon>Streptophyta</taxon>
        <taxon>Embryophyta</taxon>
        <taxon>Tracheophyta</taxon>
        <taxon>Spermatophyta</taxon>
        <taxon>Magnoliopsida</taxon>
        <taxon>eudicotyledons</taxon>
        <taxon>Gunneridae</taxon>
        <taxon>Pentapetalae</taxon>
        <taxon>asterids</taxon>
        <taxon>Ericales</taxon>
        <taxon>Theaceae</taxon>
        <taxon>Camellia</taxon>
    </lineage>
</organism>
<keyword evidence="5" id="KW-1185">Reference proteome</keyword>
<dbReference type="SUPFAM" id="SSF49590">
    <property type="entry name" value="PHL pollen allergen"/>
    <property type="match status" value="1"/>
</dbReference>
<dbReference type="SUPFAM" id="SSF54928">
    <property type="entry name" value="RNA-binding domain, RBD"/>
    <property type="match status" value="1"/>
</dbReference>
<reference evidence="4 5" key="1">
    <citation type="journal article" date="2018" name="Proc. Natl. Acad. Sci. U.S.A.">
        <title>Draft genome sequence of Camellia sinensis var. sinensis provides insights into the evolution of the tea genome and tea quality.</title>
        <authorList>
            <person name="Wei C."/>
            <person name="Yang H."/>
            <person name="Wang S."/>
            <person name="Zhao J."/>
            <person name="Liu C."/>
            <person name="Gao L."/>
            <person name="Xia E."/>
            <person name="Lu Y."/>
            <person name="Tai Y."/>
            <person name="She G."/>
            <person name="Sun J."/>
            <person name="Cao H."/>
            <person name="Tong W."/>
            <person name="Gao Q."/>
            <person name="Li Y."/>
            <person name="Deng W."/>
            <person name="Jiang X."/>
            <person name="Wang W."/>
            <person name="Chen Q."/>
            <person name="Zhang S."/>
            <person name="Li H."/>
            <person name="Wu J."/>
            <person name="Wang P."/>
            <person name="Li P."/>
            <person name="Shi C."/>
            <person name="Zheng F."/>
            <person name="Jian J."/>
            <person name="Huang B."/>
            <person name="Shan D."/>
            <person name="Shi M."/>
            <person name="Fang C."/>
            <person name="Yue Y."/>
            <person name="Li F."/>
            <person name="Li D."/>
            <person name="Wei S."/>
            <person name="Han B."/>
            <person name="Jiang C."/>
            <person name="Yin Y."/>
            <person name="Xia T."/>
            <person name="Zhang Z."/>
            <person name="Bennetzen J.L."/>
            <person name="Zhao S."/>
            <person name="Wan X."/>
        </authorList>
    </citation>
    <scope>NUCLEOTIDE SEQUENCE [LARGE SCALE GENOMIC DNA]</scope>
    <source>
        <strain evidence="5">cv. Shuchazao</strain>
        <tissue evidence="4">Leaf</tissue>
    </source>
</reference>
<dbReference type="PROSITE" id="PS50842">
    <property type="entry name" value="EXPANSIN_EG45"/>
    <property type="match status" value="1"/>
</dbReference>
<dbReference type="PRINTS" id="PR01225">
    <property type="entry name" value="EXPANSNFAMLY"/>
</dbReference>
<dbReference type="Proteomes" id="UP000306102">
    <property type="component" value="Unassembled WGS sequence"/>
</dbReference>
<dbReference type="GO" id="GO:0005576">
    <property type="term" value="C:extracellular region"/>
    <property type="evidence" value="ECO:0007669"/>
    <property type="project" value="InterPro"/>
</dbReference>
<feature type="domain" description="Expansin-like EG45" evidence="2">
    <location>
        <begin position="152"/>
        <end position="209"/>
    </location>
</feature>
<evidence type="ECO:0008006" key="6">
    <source>
        <dbReference type="Google" id="ProtNLM"/>
    </source>
</evidence>
<gene>
    <name evidence="4" type="ORF">TEA_000859</name>
</gene>
<dbReference type="PROSITE" id="PS50843">
    <property type="entry name" value="EXPANSIN_CBD"/>
    <property type="match status" value="1"/>
</dbReference>
<dbReference type="InterPro" id="IPR007118">
    <property type="entry name" value="Expan_Lol_pI"/>
</dbReference>
<dbReference type="Gene3D" id="2.40.40.10">
    <property type="entry name" value="RlpA-like domain"/>
    <property type="match status" value="1"/>
</dbReference>
<dbReference type="Pfam" id="PF01357">
    <property type="entry name" value="Expansin_C"/>
    <property type="match status" value="1"/>
</dbReference>
<protein>
    <recommendedName>
        <fullName evidence="6">RRM domain-containing protein</fullName>
    </recommendedName>
</protein>
<feature type="domain" description="Expansin-like CBD" evidence="3">
    <location>
        <begin position="223"/>
        <end position="306"/>
    </location>
</feature>
<dbReference type="PANTHER" id="PTHR31692:SF2">
    <property type="entry name" value="EXPANSIN-LIKE B1"/>
    <property type="match status" value="1"/>
</dbReference>
<accession>A0A4S4D317</accession>
<dbReference type="Gene3D" id="2.60.40.760">
    <property type="entry name" value="Expansin, cellulose-binding-like domain"/>
    <property type="match status" value="1"/>
</dbReference>
<dbReference type="PANTHER" id="PTHR31692">
    <property type="entry name" value="EXPANSIN-B3"/>
    <property type="match status" value="1"/>
</dbReference>
<dbReference type="InterPro" id="IPR012677">
    <property type="entry name" value="Nucleotide-bd_a/b_plait_sf"/>
</dbReference>
<dbReference type="SUPFAM" id="SSF50685">
    <property type="entry name" value="Barwin-like endoglucanases"/>
    <property type="match status" value="1"/>
</dbReference>
<evidence type="ECO:0000313" key="5">
    <source>
        <dbReference type="Proteomes" id="UP000306102"/>
    </source>
</evidence>
<proteinExistence type="inferred from homology"/>
<dbReference type="Gene3D" id="3.30.70.330">
    <property type="match status" value="1"/>
</dbReference>
<evidence type="ECO:0000256" key="1">
    <source>
        <dbReference type="RuleBase" id="RU003460"/>
    </source>
</evidence>
<evidence type="ECO:0000259" key="3">
    <source>
        <dbReference type="PROSITE" id="PS50843"/>
    </source>
</evidence>
<dbReference type="GO" id="GO:0003676">
    <property type="term" value="F:nucleic acid binding"/>
    <property type="evidence" value="ECO:0007669"/>
    <property type="project" value="InterPro"/>
</dbReference>
<sequence length="311" mass="35734">MEGVPNQKCFSIFIDNLPEQTYRWWLRRVRNTCGMIVDAFIPFKRHRFSNSKFGFERHLKEEEADEVVRSFNGVRWWGQILVVKRAIILSGKRLIWRKKNTLLPHSLSPIGNQIWRHKQDPEDHSRDVKIIPMIEEAMRTEGVNFIIIKPLGDGVRVVVTDYGEGDKTDFILSTRAYSRLARPNAALDLFAYGVVDIEYRRIPCQYPGYNLMVKVHEHSRFPEYLALVMLYQAGQNDITATEVWQVQSSNKFDELGIAYGAVWDMANPPAGALNFRVQVSGSAGLKWVQLSSVIPSEWKAGAVYDTTIQLT</sequence>
<comment type="similarity">
    <text evidence="1">Belongs to the expansin family.</text>
</comment>